<dbReference type="PROSITE" id="PS01124">
    <property type="entry name" value="HTH_ARAC_FAMILY_2"/>
    <property type="match status" value="1"/>
</dbReference>
<evidence type="ECO:0000256" key="2">
    <source>
        <dbReference type="ARBA" id="ARBA00023125"/>
    </source>
</evidence>
<dbReference type="InterPro" id="IPR018062">
    <property type="entry name" value="HTH_AraC-typ_CS"/>
</dbReference>
<dbReference type="InterPro" id="IPR035965">
    <property type="entry name" value="PAS-like_dom_sf"/>
</dbReference>
<dbReference type="InterPro" id="IPR009057">
    <property type="entry name" value="Homeodomain-like_sf"/>
</dbReference>
<keyword evidence="1" id="KW-0805">Transcription regulation</keyword>
<dbReference type="AlphaFoldDB" id="A0A2Z3GX85"/>
<organism evidence="5 6">
    <name type="scientific">Gemmata obscuriglobus</name>
    <dbReference type="NCBI Taxonomy" id="114"/>
    <lineage>
        <taxon>Bacteria</taxon>
        <taxon>Pseudomonadati</taxon>
        <taxon>Planctomycetota</taxon>
        <taxon>Planctomycetia</taxon>
        <taxon>Gemmatales</taxon>
        <taxon>Gemmataceae</taxon>
        <taxon>Gemmata</taxon>
    </lineage>
</organism>
<proteinExistence type="predicted"/>
<keyword evidence="3" id="KW-0804">Transcription</keyword>
<name>A0A2Z3GX85_9BACT</name>
<dbReference type="KEGG" id="gog:C1280_06010"/>
<evidence type="ECO:0000259" key="4">
    <source>
        <dbReference type="PROSITE" id="PS01124"/>
    </source>
</evidence>
<evidence type="ECO:0000256" key="3">
    <source>
        <dbReference type="ARBA" id="ARBA00023163"/>
    </source>
</evidence>
<dbReference type="Gene3D" id="3.30.450.20">
    <property type="entry name" value="PAS domain"/>
    <property type="match status" value="1"/>
</dbReference>
<dbReference type="PRINTS" id="PR00032">
    <property type="entry name" value="HTHARAC"/>
</dbReference>
<dbReference type="Pfam" id="PF12833">
    <property type="entry name" value="HTH_18"/>
    <property type="match status" value="1"/>
</dbReference>
<evidence type="ECO:0000313" key="5">
    <source>
        <dbReference type="EMBL" id="AWM36622.1"/>
    </source>
</evidence>
<evidence type="ECO:0000256" key="1">
    <source>
        <dbReference type="ARBA" id="ARBA00023015"/>
    </source>
</evidence>
<reference evidence="5 6" key="1">
    <citation type="submission" date="2018-01" db="EMBL/GenBank/DDBJ databases">
        <title>G. obscuriglobus.</title>
        <authorList>
            <person name="Franke J."/>
            <person name="Blomberg W."/>
            <person name="Selmecki A."/>
        </authorList>
    </citation>
    <scope>NUCLEOTIDE SEQUENCE [LARGE SCALE GENOMIC DNA]</scope>
    <source>
        <strain evidence="5 6">DSM 5831</strain>
    </source>
</reference>
<dbReference type="PANTHER" id="PTHR46796">
    <property type="entry name" value="HTH-TYPE TRANSCRIPTIONAL ACTIVATOR RHAS-RELATED"/>
    <property type="match status" value="1"/>
</dbReference>
<gene>
    <name evidence="5" type="ORF">C1280_06010</name>
</gene>
<dbReference type="RefSeq" id="WP_010042365.1">
    <property type="nucleotide sequence ID" value="NZ_CP025958.1"/>
</dbReference>
<dbReference type="Gene3D" id="1.10.10.60">
    <property type="entry name" value="Homeodomain-like"/>
    <property type="match status" value="1"/>
</dbReference>
<evidence type="ECO:0000313" key="6">
    <source>
        <dbReference type="Proteomes" id="UP000245802"/>
    </source>
</evidence>
<dbReference type="InterPro" id="IPR020449">
    <property type="entry name" value="Tscrpt_reg_AraC-type_HTH"/>
</dbReference>
<dbReference type="InterPro" id="IPR050204">
    <property type="entry name" value="AraC_XylS_family_regulators"/>
</dbReference>
<dbReference type="GO" id="GO:0003700">
    <property type="term" value="F:DNA-binding transcription factor activity"/>
    <property type="evidence" value="ECO:0007669"/>
    <property type="project" value="InterPro"/>
</dbReference>
<dbReference type="GO" id="GO:0043565">
    <property type="term" value="F:sequence-specific DNA binding"/>
    <property type="evidence" value="ECO:0007669"/>
    <property type="project" value="InterPro"/>
</dbReference>
<keyword evidence="6" id="KW-1185">Reference proteome</keyword>
<dbReference type="Pfam" id="PF08448">
    <property type="entry name" value="PAS_4"/>
    <property type="match status" value="1"/>
</dbReference>
<accession>A0A2Z3GX85</accession>
<feature type="domain" description="HTH araC/xylS-type" evidence="4">
    <location>
        <begin position="146"/>
        <end position="244"/>
    </location>
</feature>
<dbReference type="PANTHER" id="PTHR46796:SF13">
    <property type="entry name" value="HTH-TYPE TRANSCRIPTIONAL ACTIVATOR RHAS"/>
    <property type="match status" value="1"/>
</dbReference>
<dbReference type="SUPFAM" id="SSF55785">
    <property type="entry name" value="PYP-like sensor domain (PAS domain)"/>
    <property type="match status" value="1"/>
</dbReference>
<dbReference type="OrthoDB" id="273555at2"/>
<sequence>MTSSSPVSGLFARLAEPFTAEDVFDCLADVVYFVKNERAEYVVVNRTLAERCGTHDKRTLIGKTAAQTFPPPLGRSFWEQDTHLLATGEPVLNQLELHLYPTGVTGWCLTDKFPLRGAGDAVIGLVGVSHDLHPPDESAEDYSSVAAAVRHARTHLDQRLVTEELAAIAGLSAYQLDQRVRRLFRLSTGQLLLKLRMDTAAEQLRDTDRPVVEVGLACGYADQSAFTRQFRRTTGLTPGEYRRALRPARGDG</sequence>
<dbReference type="PROSITE" id="PS00041">
    <property type="entry name" value="HTH_ARAC_FAMILY_1"/>
    <property type="match status" value="1"/>
</dbReference>
<dbReference type="InterPro" id="IPR018060">
    <property type="entry name" value="HTH_AraC"/>
</dbReference>
<dbReference type="Proteomes" id="UP000245802">
    <property type="component" value="Chromosome"/>
</dbReference>
<keyword evidence="2" id="KW-0238">DNA-binding</keyword>
<dbReference type="EMBL" id="CP025958">
    <property type="protein sequence ID" value="AWM36622.1"/>
    <property type="molecule type" value="Genomic_DNA"/>
</dbReference>
<protein>
    <submittedName>
        <fullName evidence="5">AraC family transcriptional regulator</fullName>
    </submittedName>
</protein>
<dbReference type="SMART" id="SM00342">
    <property type="entry name" value="HTH_ARAC"/>
    <property type="match status" value="1"/>
</dbReference>
<dbReference type="InterPro" id="IPR013656">
    <property type="entry name" value="PAS_4"/>
</dbReference>
<dbReference type="SUPFAM" id="SSF46689">
    <property type="entry name" value="Homeodomain-like"/>
    <property type="match status" value="1"/>
</dbReference>